<dbReference type="Pfam" id="PF02852">
    <property type="entry name" value="Pyr_redox_dim"/>
    <property type="match status" value="1"/>
</dbReference>
<dbReference type="AlphaFoldDB" id="S9ZFT6"/>
<dbReference type="GO" id="GO:0003955">
    <property type="term" value="F:NAD(P)H dehydrogenase (quinone) activity"/>
    <property type="evidence" value="ECO:0007669"/>
    <property type="project" value="TreeGrafter"/>
</dbReference>
<dbReference type="OrthoDB" id="178496at2"/>
<dbReference type="Gene3D" id="3.30.390.30">
    <property type="match status" value="1"/>
</dbReference>
<accession>S9ZFT6</accession>
<evidence type="ECO:0000256" key="3">
    <source>
        <dbReference type="ARBA" id="ARBA00022827"/>
    </source>
</evidence>
<evidence type="ECO:0000259" key="4">
    <source>
        <dbReference type="Pfam" id="PF02852"/>
    </source>
</evidence>
<dbReference type="SUPFAM" id="SSF55424">
    <property type="entry name" value="FAD/NAD-linked reductases, dimerisation (C-terminal) domain"/>
    <property type="match status" value="1"/>
</dbReference>
<dbReference type="RefSeq" id="WP_021249027.1">
    <property type="nucleotide sequence ID" value="NZ_ATJV01000048.1"/>
</dbReference>
<dbReference type="PRINTS" id="PR00368">
    <property type="entry name" value="FADPNR"/>
</dbReference>
<feature type="domain" description="FAD/NAD(P)-binding" evidence="5">
    <location>
        <begin position="8"/>
        <end position="324"/>
    </location>
</feature>
<dbReference type="PANTHER" id="PTHR43014">
    <property type="entry name" value="MERCURIC REDUCTASE"/>
    <property type="match status" value="1"/>
</dbReference>
<dbReference type="InterPro" id="IPR023753">
    <property type="entry name" value="FAD/NAD-binding_dom"/>
</dbReference>
<evidence type="ECO:0008006" key="8">
    <source>
        <dbReference type="Google" id="ProtNLM"/>
    </source>
</evidence>
<dbReference type="Proteomes" id="UP000015455">
    <property type="component" value="Unassembled WGS sequence"/>
</dbReference>
<dbReference type="PRINTS" id="PR00411">
    <property type="entry name" value="PNDRDTASEI"/>
</dbReference>
<gene>
    <name evidence="6" type="ORF">M622_03130</name>
</gene>
<dbReference type="Pfam" id="PF07992">
    <property type="entry name" value="Pyr_redox_2"/>
    <property type="match status" value="1"/>
</dbReference>
<dbReference type="NCBIfam" id="NF004939">
    <property type="entry name" value="PRK06292.1-1"/>
    <property type="match status" value="1"/>
</dbReference>
<dbReference type="PANTHER" id="PTHR43014:SF4">
    <property type="entry name" value="PYRIDINE NUCLEOTIDE-DISULFIDE OXIDOREDUCTASE RCLA-RELATED"/>
    <property type="match status" value="1"/>
</dbReference>
<dbReference type="Gene3D" id="3.50.50.60">
    <property type="entry name" value="FAD/NAD(P)-binding domain"/>
    <property type="match status" value="2"/>
</dbReference>
<reference evidence="6 7" key="1">
    <citation type="submission" date="2013-06" db="EMBL/GenBank/DDBJ databases">
        <title>Draft genome sequence of Thauera terpenica.</title>
        <authorList>
            <person name="Liu B."/>
            <person name="Frostegard A.H."/>
            <person name="Shapleigh J.P."/>
        </authorList>
    </citation>
    <scope>NUCLEOTIDE SEQUENCE [LARGE SCALE GENOMIC DNA]</scope>
    <source>
        <strain evidence="6 7">58Eu</strain>
    </source>
</reference>
<dbReference type="EMBL" id="ATJV01000048">
    <property type="protein sequence ID" value="EPZ16185.1"/>
    <property type="molecule type" value="Genomic_DNA"/>
</dbReference>
<sequence length="478" mass="50244">MKKTIDTDVLIIGAGSAGLYALREVRRAGRDFVLVDRGPLGTTCARVGCMPSKVALHAGAEWATRRALSGIGVSGIDGLSIDLRSTWAALRRQRDVFANNGAGAARAAAGDKLIEAEARFIEPNLVELKSADGSRQVRARAVIIATGSRPVMPGFLEPVRDRTINTDTLFEQDTLPRSIGILGLGAIGLEMGLALSRLGVRVVGADLASELGGIKDPVIGQRARACFGREMALWLGAETRLARSHGGVVLSAGEHEAEVELLLAALGRRPNTDELGLQAAGFPLDERGSPRFDPATMQIGALPVFIAGDANADRPLMHEAADEGAIAGYNAARDTVTRFARKASIGIAFTNPDVVTVGTHFDKLDADRIVIGSASGDRNGRAQILGAGDSLLRVYADATDGRLLGASMVATGGEHLAHLLAWAIQRGETAADLLRLPFYHPTIEEMLQSAVQDIVTQLPASTPLPFGLVPADTPPSSS</sequence>
<evidence type="ECO:0000259" key="5">
    <source>
        <dbReference type="Pfam" id="PF07992"/>
    </source>
</evidence>
<comment type="caution">
    <text evidence="6">The sequence shown here is derived from an EMBL/GenBank/DDBJ whole genome shotgun (WGS) entry which is preliminary data.</text>
</comment>
<dbReference type="GO" id="GO:0050660">
    <property type="term" value="F:flavin adenine dinucleotide binding"/>
    <property type="evidence" value="ECO:0007669"/>
    <property type="project" value="TreeGrafter"/>
</dbReference>
<keyword evidence="2" id="KW-0285">Flavoprotein</keyword>
<dbReference type="InterPro" id="IPR036188">
    <property type="entry name" value="FAD/NAD-bd_sf"/>
</dbReference>
<feature type="domain" description="Pyridine nucleotide-disulphide oxidoreductase dimerisation" evidence="4">
    <location>
        <begin position="347"/>
        <end position="450"/>
    </location>
</feature>
<dbReference type="InterPro" id="IPR016156">
    <property type="entry name" value="FAD/NAD-linked_Rdtase_dimer_sf"/>
</dbReference>
<comment type="cofactor">
    <cofactor evidence="1">
        <name>FAD</name>
        <dbReference type="ChEBI" id="CHEBI:57692"/>
    </cofactor>
</comment>
<evidence type="ECO:0000256" key="2">
    <source>
        <dbReference type="ARBA" id="ARBA00022630"/>
    </source>
</evidence>
<keyword evidence="7" id="KW-1185">Reference proteome</keyword>
<keyword evidence="3" id="KW-0274">FAD</keyword>
<dbReference type="eggNOG" id="COG1249">
    <property type="taxonomic scope" value="Bacteria"/>
</dbReference>
<evidence type="ECO:0000313" key="7">
    <source>
        <dbReference type="Proteomes" id="UP000015455"/>
    </source>
</evidence>
<dbReference type="STRING" id="1348657.M622_03130"/>
<protein>
    <recommendedName>
        <fullName evidence="8">Dihydrolipoyl dehydrogenase</fullName>
    </recommendedName>
</protein>
<name>S9ZFT6_9RHOO</name>
<dbReference type="SUPFAM" id="SSF51905">
    <property type="entry name" value="FAD/NAD(P)-binding domain"/>
    <property type="match status" value="1"/>
</dbReference>
<dbReference type="PATRIC" id="fig|1348657.5.peg.1601"/>
<organism evidence="6 7">
    <name type="scientific">Thauera terpenica 58Eu</name>
    <dbReference type="NCBI Taxonomy" id="1348657"/>
    <lineage>
        <taxon>Bacteria</taxon>
        <taxon>Pseudomonadati</taxon>
        <taxon>Pseudomonadota</taxon>
        <taxon>Betaproteobacteria</taxon>
        <taxon>Rhodocyclales</taxon>
        <taxon>Zoogloeaceae</taxon>
        <taxon>Thauera</taxon>
    </lineage>
</organism>
<evidence type="ECO:0000256" key="1">
    <source>
        <dbReference type="ARBA" id="ARBA00001974"/>
    </source>
</evidence>
<evidence type="ECO:0000313" key="6">
    <source>
        <dbReference type="EMBL" id="EPZ16185.1"/>
    </source>
</evidence>
<proteinExistence type="predicted"/>
<dbReference type="InterPro" id="IPR004099">
    <property type="entry name" value="Pyr_nucl-diS_OxRdtase_dimer"/>
</dbReference>